<comment type="similarity">
    <text evidence="1">Belongs to the avfA family.</text>
</comment>
<evidence type="ECO:0000313" key="5">
    <source>
        <dbReference type="Proteomes" id="UP000242814"/>
    </source>
</evidence>
<dbReference type="PANTHER" id="PTHR15020">
    <property type="entry name" value="FLAVIN REDUCTASE-RELATED"/>
    <property type="match status" value="1"/>
</dbReference>
<dbReference type="EMBL" id="LZYO01000125">
    <property type="protein sequence ID" value="ODH30370.1"/>
    <property type="molecule type" value="Genomic_DNA"/>
</dbReference>
<dbReference type="InterPro" id="IPR016040">
    <property type="entry name" value="NAD(P)-bd_dom"/>
</dbReference>
<dbReference type="VEuPathDB" id="FungiDB:PABG_12103"/>
<feature type="domain" description="NAD(P)-binding" evidence="3">
    <location>
        <begin position="162"/>
        <end position="397"/>
    </location>
</feature>
<evidence type="ECO:0000256" key="1">
    <source>
        <dbReference type="ARBA" id="ARBA00038376"/>
    </source>
</evidence>
<name>A0A1D2JFH9_PARBR</name>
<protein>
    <recommendedName>
        <fullName evidence="3">NAD(P)-binding domain-containing protein</fullName>
    </recommendedName>
</protein>
<dbReference type="Gene3D" id="3.40.50.720">
    <property type="entry name" value="NAD(P)-binding Rossmann-like Domain"/>
    <property type="match status" value="1"/>
</dbReference>
<organism evidence="4 5">
    <name type="scientific">Paracoccidioides brasiliensis</name>
    <dbReference type="NCBI Taxonomy" id="121759"/>
    <lineage>
        <taxon>Eukaryota</taxon>
        <taxon>Fungi</taxon>
        <taxon>Dikarya</taxon>
        <taxon>Ascomycota</taxon>
        <taxon>Pezizomycotina</taxon>
        <taxon>Eurotiomycetes</taxon>
        <taxon>Eurotiomycetidae</taxon>
        <taxon>Onygenales</taxon>
        <taxon>Ajellomycetaceae</taxon>
        <taxon>Paracoccidioides</taxon>
    </lineage>
</organism>
<comment type="caution">
    <text evidence="4">The sequence shown here is derived from an EMBL/GenBank/DDBJ whole genome shotgun (WGS) entry which is preliminary data.</text>
</comment>
<dbReference type="PROSITE" id="PS51257">
    <property type="entry name" value="PROKAR_LIPOPROTEIN"/>
    <property type="match status" value="1"/>
</dbReference>
<dbReference type="VEuPathDB" id="FungiDB:PABG_05184"/>
<accession>A0A1D2JFH9</accession>
<evidence type="ECO:0000259" key="3">
    <source>
        <dbReference type="Pfam" id="PF13460"/>
    </source>
</evidence>
<dbReference type="VEuPathDB" id="FungiDB:PADG_07090"/>
<feature type="region of interest" description="Disordered" evidence="2">
    <location>
        <begin position="77"/>
        <end position="107"/>
    </location>
</feature>
<reference evidence="4 5" key="1">
    <citation type="submission" date="2016-06" db="EMBL/GenBank/DDBJ databases">
        <authorList>
            <person name="Kjaerup R.B."/>
            <person name="Dalgaard T.S."/>
            <person name="Juul-Madsen H.R."/>
        </authorList>
    </citation>
    <scope>NUCLEOTIDE SEQUENCE [LARGE SCALE GENOMIC DNA]</scope>
    <source>
        <strain evidence="4 5">Pb300</strain>
    </source>
</reference>
<proteinExistence type="inferred from homology"/>
<dbReference type="AlphaFoldDB" id="A0A1D2JFH9"/>
<evidence type="ECO:0000313" key="4">
    <source>
        <dbReference type="EMBL" id="ODH30370.1"/>
    </source>
</evidence>
<dbReference type="VEuPathDB" id="FungiDB:PADG_07091"/>
<dbReference type="PANTHER" id="PTHR15020:SF50">
    <property type="entry name" value="UPF0659 PROTEIN YMR090W"/>
    <property type="match status" value="1"/>
</dbReference>
<gene>
    <name evidence="4" type="ORF">ACO22_03581</name>
</gene>
<evidence type="ECO:0000256" key="2">
    <source>
        <dbReference type="SAM" id="MobiDB-lite"/>
    </source>
</evidence>
<dbReference type="Pfam" id="PF13460">
    <property type="entry name" value="NAD_binding_10"/>
    <property type="match status" value="1"/>
</dbReference>
<sequence length="416" mass="44237">MREPRPQIGPQVRLIISVPTGHTGTPCSQQSSFSCASATDIALQLIEVWESTIFMHHIVIGLEGKAASAAIREAWSSAAPKVQSQPTRRSRTRDAQPQGCIRSRLSPTPRVANPNNGIATKLAAQSAFRVSIYQMPHYSSSPLLARPVSPNAMSSIDLAFFGATGGCANACLTYALKNRYKASALARNPSKLQTLLLSQGLDQATIDANLTIIQGDAGDVKTIKRTLSPESNNGRVVSTIISGLGATPKLQASLTKPLTIDQPNICESATKSILSSLAALQPSTATEQQPKPILVIVSSTGISSGPNDVAFMLRPLYHLLAVPHEDKKKMEQLVFGGPDSPSGRLLRGAVSVRPTLLGGDHSISSGKGWKTLKVGTEKEPAVGLGIQRADVGEWIFEEIIKGGGEKWLNEKVTLTS</sequence>
<dbReference type="InterPro" id="IPR036291">
    <property type="entry name" value="NAD(P)-bd_dom_sf"/>
</dbReference>
<dbReference type="SUPFAM" id="SSF51735">
    <property type="entry name" value="NAD(P)-binding Rossmann-fold domains"/>
    <property type="match status" value="1"/>
</dbReference>
<dbReference type="Proteomes" id="UP000242814">
    <property type="component" value="Unassembled WGS sequence"/>
</dbReference>